<dbReference type="AlphaFoldDB" id="A0A1H8V445"/>
<gene>
    <name evidence="3" type="ORF">SAMN05216388_10339</name>
</gene>
<keyword evidence="2" id="KW-1133">Transmembrane helix</keyword>
<accession>A0A1H8V445</accession>
<name>A0A1H8V445_9EURY</name>
<feature type="transmembrane region" description="Helical" evidence="2">
    <location>
        <begin position="573"/>
        <end position="594"/>
    </location>
</feature>
<feature type="region of interest" description="Disordered" evidence="1">
    <location>
        <begin position="40"/>
        <end position="65"/>
    </location>
</feature>
<evidence type="ECO:0000256" key="1">
    <source>
        <dbReference type="SAM" id="MobiDB-lite"/>
    </source>
</evidence>
<dbReference type="OrthoDB" id="206387at2157"/>
<dbReference type="RefSeq" id="WP_092663821.1">
    <property type="nucleotide sequence ID" value="NZ_FOCX01000033.1"/>
</dbReference>
<sequence>MTSGDNVVNRTIAVLLLAGTVILLAGVSVGFLATDASIAGDPGTSASGSTEQRDPAEVGGEGSLSPVERQLAQQAAGRLRSGSINISSGDYDQVKRSLEDSQYGDLLDRYAEVASQTGNKNRAELLRSLRENQRDYATAADAYWQLYRVYNDTANLSTEDNRTTLTNLRFVNESNVNASINRSLRSAGPNATITPGDVISFNDSEYQRLARALDNRSRRADETGTDLVRNYRRLAENSATNYSAAIESVREDRENIVETQQVVRETWLTVVSIAARTDDPQGSFIDPIRVDGRLTLQNDTALASERIRMRIGAQTYRAQTDMNGEFTVPYRPATIPLNATNATARFVPNSSSAYTTVETNVSINVTQIQPTVDVDVKPSEVRFNETLTVNGWVGHEDAGAANVSAAVVADGEFLAVNRTDSNGTLQTNVSLPAAIDSGSQQVRLALLARDRALAPANGTTALQVAETPTELTVAATQTEGRTLRVSGQLEADTQGGVAGQVVEITANGTTLGTATTGPDGQFRTTVVVPDELLASGLGDAATTLNVQAAYQGSETNLGSSSASATALVTQAGILLWIGALVAGVLVLVGGYLGYRWWRRRSQNRDADRSPTIDEPMVSVTGDDGRTPDSLFGMAREQLAADRPDAAVELAYTGLRRDLERRSGIEEPATHWEFYRRYRRDGDEGSVETLRRATELYERAVFASRSVSSDSAAEILDTLDGIGSTGRSADD</sequence>
<evidence type="ECO:0000313" key="4">
    <source>
        <dbReference type="Proteomes" id="UP000198775"/>
    </source>
</evidence>
<evidence type="ECO:0000313" key="3">
    <source>
        <dbReference type="EMBL" id="SEP10199.1"/>
    </source>
</evidence>
<feature type="region of interest" description="Disordered" evidence="1">
    <location>
        <begin position="604"/>
        <end position="626"/>
    </location>
</feature>
<proteinExistence type="predicted"/>
<keyword evidence="4" id="KW-1185">Reference proteome</keyword>
<reference evidence="4" key="1">
    <citation type="submission" date="2016-10" db="EMBL/GenBank/DDBJ databases">
        <authorList>
            <person name="Varghese N."/>
            <person name="Submissions S."/>
        </authorList>
    </citation>
    <scope>NUCLEOTIDE SEQUENCE [LARGE SCALE GENOMIC DNA]</scope>
    <source>
        <strain evidence="4">IBRC-M 10043</strain>
    </source>
</reference>
<dbReference type="EMBL" id="FOCX01000033">
    <property type="protein sequence ID" value="SEP10199.1"/>
    <property type="molecule type" value="Genomic_DNA"/>
</dbReference>
<keyword evidence="2" id="KW-0472">Membrane</keyword>
<evidence type="ECO:0008006" key="5">
    <source>
        <dbReference type="Google" id="ProtNLM"/>
    </source>
</evidence>
<dbReference type="Proteomes" id="UP000198775">
    <property type="component" value="Unassembled WGS sequence"/>
</dbReference>
<feature type="transmembrane region" description="Helical" evidence="2">
    <location>
        <begin position="12"/>
        <end position="33"/>
    </location>
</feature>
<protein>
    <recommendedName>
        <fullName evidence="5">DUF4129 domain-containing protein</fullName>
    </recommendedName>
</protein>
<keyword evidence="2" id="KW-0812">Transmembrane</keyword>
<organism evidence="3 4">
    <name type="scientific">Halorientalis persicus</name>
    <dbReference type="NCBI Taxonomy" id="1367881"/>
    <lineage>
        <taxon>Archaea</taxon>
        <taxon>Methanobacteriati</taxon>
        <taxon>Methanobacteriota</taxon>
        <taxon>Stenosarchaea group</taxon>
        <taxon>Halobacteria</taxon>
        <taxon>Halobacteriales</taxon>
        <taxon>Haloarculaceae</taxon>
        <taxon>Halorientalis</taxon>
    </lineage>
</organism>
<evidence type="ECO:0000256" key="2">
    <source>
        <dbReference type="SAM" id="Phobius"/>
    </source>
</evidence>